<name>A0A5N5W8Q7_STRMB</name>
<dbReference type="InterPro" id="IPR050154">
    <property type="entry name" value="UbiB_kinase"/>
</dbReference>
<evidence type="ECO:0000313" key="2">
    <source>
        <dbReference type="EMBL" id="KAB7846078.1"/>
    </source>
</evidence>
<dbReference type="AlphaFoldDB" id="A0A5N5W8Q7"/>
<evidence type="ECO:0000256" key="1">
    <source>
        <dbReference type="ARBA" id="ARBA00009670"/>
    </source>
</evidence>
<dbReference type="Proteomes" id="UP000327000">
    <property type="component" value="Unassembled WGS sequence"/>
</dbReference>
<keyword evidence="3" id="KW-1185">Reference proteome</keyword>
<dbReference type="PANTHER" id="PTHR10566:SF113">
    <property type="entry name" value="PROTEIN ACTIVITY OF BC1 COMPLEX KINASE 7, CHLOROPLASTIC"/>
    <property type="match status" value="1"/>
</dbReference>
<comment type="similarity">
    <text evidence="1">Belongs to the protein kinase superfamily. ADCK protein kinase family.</text>
</comment>
<dbReference type="PANTHER" id="PTHR10566">
    <property type="entry name" value="CHAPERONE-ACTIVITY OF BC1 COMPLEX CABC1 -RELATED"/>
    <property type="match status" value="1"/>
</dbReference>
<evidence type="ECO:0000313" key="3">
    <source>
        <dbReference type="Proteomes" id="UP000327000"/>
    </source>
</evidence>
<protein>
    <submittedName>
        <fullName evidence="2">AarF/ABC1/UbiB kinase family protein</fullName>
    </submittedName>
</protein>
<dbReference type="GO" id="GO:0016301">
    <property type="term" value="F:kinase activity"/>
    <property type="evidence" value="ECO:0007669"/>
    <property type="project" value="UniProtKB-KW"/>
</dbReference>
<dbReference type="EMBL" id="VOKX01000024">
    <property type="protein sequence ID" value="KAB7846078.1"/>
    <property type="molecule type" value="Genomic_DNA"/>
</dbReference>
<gene>
    <name evidence="2" type="ORF">FRZ00_13085</name>
</gene>
<comment type="caution">
    <text evidence="2">The sequence shown here is derived from an EMBL/GenBank/DDBJ whole genome shotgun (WGS) entry which is preliminary data.</text>
</comment>
<sequence>MSGGRARYVARVLGRLLAEQARARRKPGDGAEERARAVREALQDLGPFYIKVGQLLSTRPDFVSPAVLEELATLHDRVSPAPFSDFEPVLAADLG</sequence>
<keyword evidence="2" id="KW-0418">Kinase</keyword>
<organism evidence="2 3">
    <name type="scientific">Streptomyces mobaraensis</name>
    <name type="common">Streptoverticillium mobaraense</name>
    <dbReference type="NCBI Taxonomy" id="35621"/>
    <lineage>
        <taxon>Bacteria</taxon>
        <taxon>Bacillati</taxon>
        <taxon>Actinomycetota</taxon>
        <taxon>Actinomycetes</taxon>
        <taxon>Kitasatosporales</taxon>
        <taxon>Streptomycetaceae</taxon>
        <taxon>Streptomyces</taxon>
    </lineage>
</organism>
<accession>A0A5N5W8Q7</accession>
<feature type="non-terminal residue" evidence="2">
    <location>
        <position position="95"/>
    </location>
</feature>
<proteinExistence type="inferred from homology"/>
<keyword evidence="2" id="KW-0808">Transferase</keyword>
<reference evidence="2 3" key="1">
    <citation type="journal article" date="2019" name="Microb. Cell Fact.">
        <title>Exploring novel herbicidin analogues by transcriptional regulator overexpression and MS/MS molecular networking.</title>
        <authorList>
            <person name="Shi Y."/>
            <person name="Gu R."/>
            <person name="Li Y."/>
            <person name="Wang X."/>
            <person name="Ren W."/>
            <person name="Li X."/>
            <person name="Wang L."/>
            <person name="Xie Y."/>
            <person name="Hong B."/>
        </authorList>
    </citation>
    <scope>NUCLEOTIDE SEQUENCE [LARGE SCALE GENOMIC DNA]</scope>
    <source>
        <strain evidence="2 3">US-43</strain>
    </source>
</reference>